<comment type="caution">
    <text evidence="1">The sequence shown here is derived from an EMBL/GenBank/DDBJ whole genome shotgun (WGS) entry which is preliminary data.</text>
</comment>
<dbReference type="Proteomes" id="UP001595872">
    <property type="component" value="Unassembled WGS sequence"/>
</dbReference>
<dbReference type="EMBL" id="JBHSIT010000006">
    <property type="protein sequence ID" value="MFC4909876.1"/>
    <property type="molecule type" value="Genomic_DNA"/>
</dbReference>
<accession>A0ABV9U2K6</accession>
<protein>
    <submittedName>
        <fullName evidence="1">TIGR02678 family protein</fullName>
    </submittedName>
</protein>
<evidence type="ECO:0000313" key="1">
    <source>
        <dbReference type="EMBL" id="MFC4909876.1"/>
    </source>
</evidence>
<dbReference type="InterPro" id="IPR013494">
    <property type="entry name" value="CHP02678"/>
</dbReference>
<reference evidence="2" key="1">
    <citation type="journal article" date="2019" name="Int. J. Syst. Evol. Microbiol.">
        <title>The Global Catalogue of Microorganisms (GCM) 10K type strain sequencing project: providing services to taxonomists for standard genome sequencing and annotation.</title>
        <authorList>
            <consortium name="The Broad Institute Genomics Platform"/>
            <consortium name="The Broad Institute Genome Sequencing Center for Infectious Disease"/>
            <person name="Wu L."/>
            <person name="Ma J."/>
        </authorList>
    </citation>
    <scope>NUCLEOTIDE SEQUENCE [LARGE SCALE GENOMIC DNA]</scope>
    <source>
        <strain evidence="2">KLKA75</strain>
    </source>
</reference>
<dbReference type="Pfam" id="PF09661">
    <property type="entry name" value="DUF2398"/>
    <property type="match status" value="1"/>
</dbReference>
<organism evidence="1 2">
    <name type="scientific">Actinomadura gamaensis</name>
    <dbReference type="NCBI Taxonomy" id="1763541"/>
    <lineage>
        <taxon>Bacteria</taxon>
        <taxon>Bacillati</taxon>
        <taxon>Actinomycetota</taxon>
        <taxon>Actinomycetes</taxon>
        <taxon>Streptosporangiales</taxon>
        <taxon>Thermomonosporaceae</taxon>
        <taxon>Actinomadura</taxon>
    </lineage>
</organism>
<name>A0ABV9U2K6_9ACTN</name>
<proteinExistence type="predicted"/>
<sequence length="386" mass="42944">MSDLTAELAAERRAAARLLLRCPLVTAESHPDEFPLIRRHAEDLARQFGQILGYRLAVESGFARLHKAGLGDKAGRELRRASDAPFTPRTYAYLALTLAVLVTSPEQLLLSEIVARVRAAAAEVALELGEPNRAIERRALVAALRQLTAWQVLSEVDGAVESYVGDAEAEALLTVDREIARRLVSGPIGRVSSAAELIALAAVPEQAGPRHAVRRRLVETPVVYVADLTEDERDWLRRNQRREQRIFEEFLGLDAEIRAEGVALVDPEDELSDLEFPGTGTVPWAALLLVERLAEGRRRPEREQLALDAEDGPPPEVRTTREIDVLLGELVQRHRKAWATRFTAAPEALREAVLGLLVRMCLLEQTEDGWRLLPAAGRYVPEVRYR</sequence>
<keyword evidence="2" id="KW-1185">Reference proteome</keyword>
<dbReference type="RefSeq" id="WP_378257751.1">
    <property type="nucleotide sequence ID" value="NZ_JBHSIT010000006.1"/>
</dbReference>
<gene>
    <name evidence="1" type="ORF">ACFPCY_21325</name>
</gene>
<evidence type="ECO:0000313" key="2">
    <source>
        <dbReference type="Proteomes" id="UP001595872"/>
    </source>
</evidence>
<dbReference type="NCBIfam" id="TIGR02678">
    <property type="entry name" value="TIGR02678 family protein"/>
    <property type="match status" value="1"/>
</dbReference>